<dbReference type="InterPro" id="IPR001296">
    <property type="entry name" value="Glyco_trans_1"/>
</dbReference>
<feature type="domain" description="Glycosyl transferase family 1" evidence="4">
    <location>
        <begin position="174"/>
        <end position="329"/>
    </location>
</feature>
<evidence type="ECO:0000259" key="5">
    <source>
        <dbReference type="Pfam" id="PF13439"/>
    </source>
</evidence>
<keyword evidence="3" id="KW-0808">Transferase</keyword>
<keyword evidence="2" id="KW-0328">Glycosyltransferase</keyword>
<dbReference type="InterPro" id="IPR029044">
    <property type="entry name" value="Nucleotide-diphossugar_trans"/>
</dbReference>
<evidence type="ECO:0000256" key="3">
    <source>
        <dbReference type="ARBA" id="ARBA00022679"/>
    </source>
</evidence>
<sequence length="648" mass="70646">MLRVAHHAVVSAWRERERQLRRLGVDLTLISSRRWNEGGRDVTLSADGDGFVVGASTLGRHPGVFAYDPRPFWRALKGRPDVVDLHEEPFALATAELLLVKRLRRDRAPYVLYSAQNIEKRYPIPFRWFERSALRGAAGAYVCNREAGEILRRKGLRGPARLIPLGVDTSQFSPSKRAAPGNSPIIGYLGRLEPYKGVSTLLRAAASRPLWRIEITGDGPQRDELISLATELGIADRVAFLGFAQGDELAERYRRLDIVAVPSISWPGWLEQFCRVAVEAMASGVPVVASRSGAIPDVVGDSGILVDPGDPDALRDGIDAALARWGELRREGLAHAEDFTWARVAEQKLDLYREVSPAADAGLARPPQIVAIAYGDPELLDGALAALGEGFDVTIVDNSSAADTAAMAARRGAHYIDPGSNLGFGAGVNVALSSLAERGLAGDDVLLLNPDARISADGVGAMHRAMHASGRIAAMGATQTEPDSGADVRVWWPFPRPWRAWLDAAGLGRLDRAKGFAIGSVLLLRSEAISDVGLFDERFFLYAEEVDWQKRAADAGWRIAVAPVQATHIGAGTGGDSTLRQALFFASTEEYQRKHFGVLGWQSFRIAMILGAAVRTPLLRGERRKDAARRLRIFLRGPRRHLADVRRS</sequence>
<evidence type="ECO:0000313" key="7">
    <source>
        <dbReference type="Proteomes" id="UP001501343"/>
    </source>
</evidence>
<dbReference type="EMBL" id="BAAAOF010000002">
    <property type="protein sequence ID" value="GAA1919415.1"/>
    <property type="molecule type" value="Genomic_DNA"/>
</dbReference>
<evidence type="ECO:0000259" key="4">
    <source>
        <dbReference type="Pfam" id="PF00534"/>
    </source>
</evidence>
<dbReference type="Proteomes" id="UP001501343">
    <property type="component" value="Unassembled WGS sequence"/>
</dbReference>
<dbReference type="PANTHER" id="PTHR45947:SF3">
    <property type="entry name" value="SULFOQUINOVOSYL TRANSFERASE SQD2"/>
    <property type="match status" value="1"/>
</dbReference>
<protein>
    <recommendedName>
        <fullName evidence="1">D-inositol 3-phosphate glycosyltransferase</fullName>
    </recommendedName>
</protein>
<accession>A0ABN2PE46</accession>
<dbReference type="InterPro" id="IPR050194">
    <property type="entry name" value="Glycosyltransferase_grp1"/>
</dbReference>
<dbReference type="PANTHER" id="PTHR45947">
    <property type="entry name" value="SULFOQUINOVOSYL TRANSFERASE SQD2"/>
    <property type="match status" value="1"/>
</dbReference>
<dbReference type="Pfam" id="PF00534">
    <property type="entry name" value="Glycos_transf_1"/>
    <property type="match status" value="1"/>
</dbReference>
<dbReference type="Pfam" id="PF13439">
    <property type="entry name" value="Glyco_transf_4"/>
    <property type="match status" value="1"/>
</dbReference>
<keyword evidence="7" id="KW-1185">Reference proteome</keyword>
<name>A0ABN2PE46_9MICO</name>
<feature type="domain" description="Glycosyltransferase subfamily 4-like N-terminal" evidence="5">
    <location>
        <begin position="18"/>
        <end position="170"/>
    </location>
</feature>
<evidence type="ECO:0000256" key="1">
    <source>
        <dbReference type="ARBA" id="ARBA00021292"/>
    </source>
</evidence>
<dbReference type="CDD" id="cd03801">
    <property type="entry name" value="GT4_PimA-like"/>
    <property type="match status" value="1"/>
</dbReference>
<proteinExistence type="predicted"/>
<dbReference type="Gene3D" id="3.90.550.10">
    <property type="entry name" value="Spore Coat Polysaccharide Biosynthesis Protein SpsA, Chain A"/>
    <property type="match status" value="1"/>
</dbReference>
<evidence type="ECO:0000256" key="2">
    <source>
        <dbReference type="ARBA" id="ARBA00022676"/>
    </source>
</evidence>
<dbReference type="SUPFAM" id="SSF53756">
    <property type="entry name" value="UDP-Glycosyltransferase/glycogen phosphorylase"/>
    <property type="match status" value="1"/>
</dbReference>
<reference evidence="6 7" key="1">
    <citation type="journal article" date="2019" name="Int. J. Syst. Evol. Microbiol.">
        <title>The Global Catalogue of Microorganisms (GCM) 10K type strain sequencing project: providing services to taxonomists for standard genome sequencing and annotation.</title>
        <authorList>
            <consortium name="The Broad Institute Genomics Platform"/>
            <consortium name="The Broad Institute Genome Sequencing Center for Infectious Disease"/>
            <person name="Wu L."/>
            <person name="Ma J."/>
        </authorList>
    </citation>
    <scope>NUCLEOTIDE SEQUENCE [LARGE SCALE GENOMIC DNA]</scope>
    <source>
        <strain evidence="6 7">JCM 14900</strain>
    </source>
</reference>
<gene>
    <name evidence="6" type="ORF">GCM10009775_09980</name>
</gene>
<dbReference type="SUPFAM" id="SSF53448">
    <property type="entry name" value="Nucleotide-diphospho-sugar transferases"/>
    <property type="match status" value="1"/>
</dbReference>
<comment type="caution">
    <text evidence="6">The sequence shown here is derived from an EMBL/GenBank/DDBJ whole genome shotgun (WGS) entry which is preliminary data.</text>
</comment>
<evidence type="ECO:0000313" key="6">
    <source>
        <dbReference type="EMBL" id="GAA1919415.1"/>
    </source>
</evidence>
<dbReference type="InterPro" id="IPR028098">
    <property type="entry name" value="Glyco_trans_4-like_N"/>
</dbReference>
<organism evidence="6 7">
    <name type="scientific">Microbacterium aoyamense</name>
    <dbReference type="NCBI Taxonomy" id="344166"/>
    <lineage>
        <taxon>Bacteria</taxon>
        <taxon>Bacillati</taxon>
        <taxon>Actinomycetota</taxon>
        <taxon>Actinomycetes</taxon>
        <taxon>Micrococcales</taxon>
        <taxon>Microbacteriaceae</taxon>
        <taxon>Microbacterium</taxon>
    </lineage>
</organism>
<dbReference type="Gene3D" id="3.40.50.2000">
    <property type="entry name" value="Glycogen Phosphorylase B"/>
    <property type="match status" value="2"/>
</dbReference>